<protein>
    <submittedName>
        <fullName evidence="2">Uncharacterized protein</fullName>
    </submittedName>
</protein>
<accession>A0A4R4EIU6</accession>
<feature type="transmembrane region" description="Helical" evidence="1">
    <location>
        <begin position="60"/>
        <end position="82"/>
    </location>
</feature>
<feature type="transmembrane region" description="Helical" evidence="1">
    <location>
        <begin position="21"/>
        <end position="40"/>
    </location>
</feature>
<evidence type="ECO:0000313" key="3">
    <source>
        <dbReference type="Proteomes" id="UP000295418"/>
    </source>
</evidence>
<reference evidence="2 3" key="1">
    <citation type="submission" date="2019-03" db="EMBL/GenBank/DDBJ databases">
        <authorList>
            <person name="Kim M.K.M."/>
        </authorList>
    </citation>
    <scope>NUCLEOTIDE SEQUENCE [LARGE SCALE GENOMIC DNA]</scope>
    <source>
        <strain evidence="2 3">18JY21-1</strain>
    </source>
</reference>
<feature type="transmembrane region" description="Helical" evidence="1">
    <location>
        <begin position="103"/>
        <end position="121"/>
    </location>
</feature>
<sequence length="242" mass="27526">MNRILHLIRLDLKQVMRDSMLAIALIGPLLLILVVRYGIPFIREWLYQQFTLDIMTYSDLILSFVLVLIPLMLGMLTGFMMLDERDENLIQYYAITPLRKMGYFLYRLTMPVALSLFYNALLLCSVQTQLPPLVCIIPVLFMLALEAPLITLLLVGFANNKIEGLALSKGIGIVVFVPAIVYFVPFPWHLVASFIPTYWAAQTLISGMQGNITNSMIYAIIGLLVHILTLWVLAIRFSRRAD</sequence>
<evidence type="ECO:0000313" key="2">
    <source>
        <dbReference type="EMBL" id="TCZ80086.1"/>
    </source>
</evidence>
<keyword evidence="1" id="KW-1133">Transmembrane helix</keyword>
<dbReference type="AlphaFoldDB" id="A0A4R4EIU6"/>
<comment type="caution">
    <text evidence="2">The sequence shown here is derived from an EMBL/GenBank/DDBJ whole genome shotgun (WGS) entry which is preliminary data.</text>
</comment>
<name>A0A4R4EIU6_9BACL</name>
<dbReference type="EMBL" id="SKFG01000002">
    <property type="protein sequence ID" value="TCZ80086.1"/>
    <property type="molecule type" value="Genomic_DNA"/>
</dbReference>
<feature type="transmembrane region" description="Helical" evidence="1">
    <location>
        <begin position="170"/>
        <end position="195"/>
    </location>
</feature>
<dbReference type="OrthoDB" id="1551065at2"/>
<feature type="transmembrane region" description="Helical" evidence="1">
    <location>
        <begin position="133"/>
        <end position="158"/>
    </location>
</feature>
<organism evidence="2 3">
    <name type="scientific">Paenibacillus albiflavus</name>
    <dbReference type="NCBI Taxonomy" id="2545760"/>
    <lineage>
        <taxon>Bacteria</taxon>
        <taxon>Bacillati</taxon>
        <taxon>Bacillota</taxon>
        <taxon>Bacilli</taxon>
        <taxon>Bacillales</taxon>
        <taxon>Paenibacillaceae</taxon>
        <taxon>Paenibacillus</taxon>
    </lineage>
</organism>
<feature type="transmembrane region" description="Helical" evidence="1">
    <location>
        <begin position="215"/>
        <end position="235"/>
    </location>
</feature>
<gene>
    <name evidence="2" type="ORF">E0485_04305</name>
</gene>
<dbReference type="Proteomes" id="UP000295418">
    <property type="component" value="Unassembled WGS sequence"/>
</dbReference>
<evidence type="ECO:0000256" key="1">
    <source>
        <dbReference type="SAM" id="Phobius"/>
    </source>
</evidence>
<keyword evidence="1" id="KW-0812">Transmembrane</keyword>
<proteinExistence type="predicted"/>
<keyword evidence="1" id="KW-0472">Membrane</keyword>
<keyword evidence="3" id="KW-1185">Reference proteome</keyword>
<dbReference type="RefSeq" id="WP_132416732.1">
    <property type="nucleotide sequence ID" value="NZ_SKFG01000002.1"/>
</dbReference>